<name>A0A5B7FQY3_PORTR</name>
<accession>A0A5B7FQY3</accession>
<protein>
    <submittedName>
        <fullName evidence="1">Uncharacterized protein</fullName>
    </submittedName>
</protein>
<dbReference type="Proteomes" id="UP000324222">
    <property type="component" value="Unassembled WGS sequence"/>
</dbReference>
<dbReference type="EMBL" id="VSRR010007925">
    <property type="protein sequence ID" value="MPC47795.1"/>
    <property type="molecule type" value="Genomic_DNA"/>
</dbReference>
<proteinExistence type="predicted"/>
<comment type="caution">
    <text evidence="1">The sequence shown here is derived from an EMBL/GenBank/DDBJ whole genome shotgun (WGS) entry which is preliminary data.</text>
</comment>
<evidence type="ECO:0000313" key="2">
    <source>
        <dbReference type="Proteomes" id="UP000324222"/>
    </source>
</evidence>
<reference evidence="1 2" key="1">
    <citation type="submission" date="2019-05" db="EMBL/GenBank/DDBJ databases">
        <title>Another draft genome of Portunus trituberculatus and its Hox gene families provides insights of decapod evolution.</title>
        <authorList>
            <person name="Jeong J.-H."/>
            <person name="Song I."/>
            <person name="Kim S."/>
            <person name="Choi T."/>
            <person name="Kim D."/>
            <person name="Ryu S."/>
            <person name="Kim W."/>
        </authorList>
    </citation>
    <scope>NUCLEOTIDE SEQUENCE [LARGE SCALE GENOMIC DNA]</scope>
    <source>
        <tissue evidence="1">Muscle</tissue>
    </source>
</reference>
<keyword evidence="2" id="KW-1185">Reference proteome</keyword>
<gene>
    <name evidence="1" type="ORF">E2C01_041551</name>
</gene>
<sequence length="102" mass="11777">MKIALENSKRCNTIVMRTGLRQIPQSRVASGTLPLPVGGEGLRRYYADFPWNDYFFHVRDPSLCAERKTEVIVSGKEMYIHHSLSQPYPSKPWQNTSCSHYM</sequence>
<evidence type="ECO:0000313" key="1">
    <source>
        <dbReference type="EMBL" id="MPC47795.1"/>
    </source>
</evidence>
<dbReference type="AlphaFoldDB" id="A0A5B7FQY3"/>
<organism evidence="1 2">
    <name type="scientific">Portunus trituberculatus</name>
    <name type="common">Swimming crab</name>
    <name type="synonym">Neptunus trituberculatus</name>
    <dbReference type="NCBI Taxonomy" id="210409"/>
    <lineage>
        <taxon>Eukaryota</taxon>
        <taxon>Metazoa</taxon>
        <taxon>Ecdysozoa</taxon>
        <taxon>Arthropoda</taxon>
        <taxon>Crustacea</taxon>
        <taxon>Multicrustacea</taxon>
        <taxon>Malacostraca</taxon>
        <taxon>Eumalacostraca</taxon>
        <taxon>Eucarida</taxon>
        <taxon>Decapoda</taxon>
        <taxon>Pleocyemata</taxon>
        <taxon>Brachyura</taxon>
        <taxon>Eubrachyura</taxon>
        <taxon>Portunoidea</taxon>
        <taxon>Portunidae</taxon>
        <taxon>Portuninae</taxon>
        <taxon>Portunus</taxon>
    </lineage>
</organism>